<evidence type="ECO:0000313" key="5">
    <source>
        <dbReference type="EMBL" id="GFX92213.1"/>
    </source>
</evidence>
<dbReference type="Proteomes" id="UP000887159">
    <property type="component" value="Unassembled WGS sequence"/>
</dbReference>
<dbReference type="GO" id="GO:0005886">
    <property type="term" value="C:plasma membrane"/>
    <property type="evidence" value="ECO:0007669"/>
    <property type="project" value="TreeGrafter"/>
</dbReference>
<dbReference type="PROSITE" id="PS01180">
    <property type="entry name" value="CUB"/>
    <property type="match status" value="1"/>
</dbReference>
<protein>
    <recommendedName>
        <fullName evidence="4">CUB domain-containing protein</fullName>
    </recommendedName>
</protein>
<dbReference type="InterPro" id="IPR049012">
    <property type="entry name" value="Mutator_transp_dom"/>
</dbReference>
<sequence length="1075" mass="121673">MYKEIFITPSKLSREPIEKKSRNYRVKKIELREDLKSRRGLAVSLEIICHNCEESTSTMSSKISNKCYDVNLRLTYGMRAIGKGGAAARIFCGLMNLPPPPAKFERHNSLFLNVLKTISEDSMNAAVHEAVIANDNNSNIAVAVDGTWHKRGYSSLNGVVCATSVENGKVIDFEALTKYCSSCKEAKVYGDTEVEKLECVGHVQKRMGTRLRNILKMSKGIKLSDGKNISGRGRLTLKEVDSIQHYYGLAIRKNLSSVEDVKRAIWAIYFHKLSIEDNPQHALCPLEKDLLKKCLHGRTQNPNESFNKCIWERIPKTVFVGIETLKFGVMDAVICFNDGYVSRIKVFEALGIKSGYNTERALLIIDNKRIFEAERIVNKVSLEARNKRSNQSPACHKGYLQIVEPPAVTNALRSQQTRGFSQLISALKEPTEQLSSLFDTTRGNPQFGRFCGDMIGKSATFYTEGNNVTLRVVIPGKAALHPFSFSVYLTYKYLPKETAPPVGTNPQPPLHQHEQQQHPAVAKTPVSLSNSNYYYGTRLMNTYCDRVLVNCDRKRCSIRSPNFPGFYLRNITCHYWVRQDHVPHGRHANIVLSQSNEYKISLYTGRSSPLSYPHVSLTEECHSDVIRIFDGPTTNSPLLIEFCGAGTLPEIISSSPEVLVQLYSSPNQVMHNSHVEIDVEVKFTDTSDYRAHNGRCEFTIDGSKHRHGLVYSPRHTVPRNTTCSFRLQGASDYDKIWFYFLSYFVEDKHPWSRRETCEVGKLELYEPGGTRKRDTAALLVKIDDSTNDRGLLDRKMEEPSYRFCEKTFPKVCARAADKPDYVPVRPCKVPDESYLSRGPGLIIKHNVYTTPELSTTSSSFTLRYEFVDMRQHGVPATSNPDPCNRRFESRTNRIGTVTSPKNVFLFGRGGSSNVSCSYEFLGLPAERVVLTFTDIKLKSSNCEHLYDPVMERHMCRTLKTYGYSTSTRTAVIKVVERTTGNIQSPLACFCDLQSEPRRPLVIESVTNHVRVSFSVMNMSPFDDFNHFGFEAVYEFLPISLCEANIRRKNGSSEGELRPLYRGSTTILENFKLFSE</sequence>
<evidence type="ECO:0000313" key="6">
    <source>
        <dbReference type="Proteomes" id="UP000887159"/>
    </source>
</evidence>
<proteinExistence type="predicted"/>
<dbReference type="SUPFAM" id="SSF49854">
    <property type="entry name" value="Spermadhesin, CUB domain"/>
    <property type="match status" value="2"/>
</dbReference>
<name>A0A8X6RC12_TRICX</name>
<dbReference type="PANTHER" id="PTHR47537">
    <property type="entry name" value="CUBILIN"/>
    <property type="match status" value="1"/>
</dbReference>
<feature type="region of interest" description="Disordered" evidence="3">
    <location>
        <begin position="499"/>
        <end position="522"/>
    </location>
</feature>
<dbReference type="InterPro" id="IPR000859">
    <property type="entry name" value="CUB_dom"/>
</dbReference>
<evidence type="ECO:0000256" key="3">
    <source>
        <dbReference type="SAM" id="MobiDB-lite"/>
    </source>
</evidence>
<dbReference type="CDD" id="cd00041">
    <property type="entry name" value="CUB"/>
    <property type="match status" value="1"/>
</dbReference>
<dbReference type="InterPro" id="IPR053207">
    <property type="entry name" value="Non-NMDA_GluR_Accessory"/>
</dbReference>
<accession>A0A8X6RC12</accession>
<evidence type="ECO:0000259" key="4">
    <source>
        <dbReference type="PROSITE" id="PS01180"/>
    </source>
</evidence>
<dbReference type="Gene3D" id="2.60.120.290">
    <property type="entry name" value="Spermadhesin, CUB domain"/>
    <property type="match status" value="3"/>
</dbReference>
<dbReference type="Pfam" id="PF00431">
    <property type="entry name" value="CUB"/>
    <property type="match status" value="1"/>
</dbReference>
<dbReference type="EMBL" id="BMAU01021142">
    <property type="protein sequence ID" value="GFX92213.1"/>
    <property type="molecule type" value="Genomic_DNA"/>
</dbReference>
<dbReference type="SMART" id="SM00042">
    <property type="entry name" value="CUB"/>
    <property type="match status" value="1"/>
</dbReference>
<keyword evidence="6" id="KW-1185">Reference proteome</keyword>
<keyword evidence="1" id="KW-1015">Disulfide bond</keyword>
<dbReference type="InterPro" id="IPR035914">
    <property type="entry name" value="Sperma_CUB_dom_sf"/>
</dbReference>
<dbReference type="PANTHER" id="PTHR47537:SF3">
    <property type="entry name" value="CUB DOMAIN-CONTAINING PROTEIN"/>
    <property type="match status" value="1"/>
</dbReference>
<reference evidence="5" key="1">
    <citation type="submission" date="2020-08" db="EMBL/GenBank/DDBJ databases">
        <title>Multicomponent nature underlies the extraordinary mechanical properties of spider dragline silk.</title>
        <authorList>
            <person name="Kono N."/>
            <person name="Nakamura H."/>
            <person name="Mori M."/>
            <person name="Yoshida Y."/>
            <person name="Ohtoshi R."/>
            <person name="Malay A.D."/>
            <person name="Moran D.A.P."/>
            <person name="Tomita M."/>
            <person name="Numata K."/>
            <person name="Arakawa K."/>
        </authorList>
    </citation>
    <scope>NUCLEOTIDE SEQUENCE</scope>
</reference>
<feature type="domain" description="CUB" evidence="4">
    <location>
        <begin position="544"/>
        <end position="686"/>
    </location>
</feature>
<comment type="caution">
    <text evidence="5">The sequence shown here is derived from an EMBL/GenBank/DDBJ whole genome shotgun (WGS) entry which is preliminary data.</text>
</comment>
<dbReference type="AlphaFoldDB" id="A0A8X6RC12"/>
<evidence type="ECO:0000256" key="1">
    <source>
        <dbReference type="ARBA" id="ARBA00023157"/>
    </source>
</evidence>
<comment type="caution">
    <text evidence="2">Lacks conserved residue(s) required for the propagation of feature annotation.</text>
</comment>
<gene>
    <name evidence="5" type="primary">AVEN_139154_1</name>
    <name evidence="5" type="ORF">TNCV_1741331</name>
</gene>
<evidence type="ECO:0000256" key="2">
    <source>
        <dbReference type="PROSITE-ProRule" id="PRU00059"/>
    </source>
</evidence>
<organism evidence="5 6">
    <name type="scientific">Trichonephila clavipes</name>
    <name type="common">Golden silk orbweaver</name>
    <name type="synonym">Nephila clavipes</name>
    <dbReference type="NCBI Taxonomy" id="2585209"/>
    <lineage>
        <taxon>Eukaryota</taxon>
        <taxon>Metazoa</taxon>
        <taxon>Ecdysozoa</taxon>
        <taxon>Arthropoda</taxon>
        <taxon>Chelicerata</taxon>
        <taxon>Arachnida</taxon>
        <taxon>Araneae</taxon>
        <taxon>Araneomorphae</taxon>
        <taxon>Entelegynae</taxon>
        <taxon>Araneoidea</taxon>
        <taxon>Nephilidae</taxon>
        <taxon>Trichonephila</taxon>
    </lineage>
</organism>
<dbReference type="Pfam" id="PF20700">
    <property type="entry name" value="Mutator"/>
    <property type="match status" value="1"/>
</dbReference>